<evidence type="ECO:0000256" key="7">
    <source>
        <dbReference type="ARBA" id="ARBA00014389"/>
    </source>
</evidence>
<keyword evidence="11 17" id="KW-0946">Virion</keyword>
<keyword evidence="12 17" id="KW-0694">RNA-binding</keyword>
<evidence type="ECO:0000256" key="17">
    <source>
        <dbReference type="PIRNR" id="PIRNR003953"/>
    </source>
</evidence>
<organism evidence="18">
    <name type="scientific">Phlebovirus sp. Co Ar 171616</name>
    <dbReference type="NCBI Taxonomy" id="439619"/>
    <lineage>
        <taxon>Viruses</taxon>
        <taxon>Riboviria</taxon>
        <taxon>Orthornavirae</taxon>
        <taxon>Negarnaviricota</taxon>
        <taxon>Polyploviricotina</taxon>
        <taxon>Bunyaviricetes</taxon>
        <taxon>Hareavirales</taxon>
        <taxon>Phenuiviridae</taxon>
        <taxon>Phlebovirus</taxon>
    </lineage>
</organism>
<comment type="subcellular location">
    <subcellularLocation>
        <location evidence="1">Host Golgi apparatus</location>
    </subcellularLocation>
    <subcellularLocation>
        <location evidence="3">Host cytoplasm</location>
    </subcellularLocation>
    <subcellularLocation>
        <location evidence="5">Host endoplasmic reticulum-Golgi intermediate compartment</location>
    </subcellularLocation>
    <subcellularLocation>
        <location evidence="2">Host nucleus</location>
    </subcellularLocation>
    <subcellularLocation>
        <location evidence="4 17">Virion</location>
    </subcellularLocation>
</comment>
<sequence>MSYEEIAIHFASESIDESTISAWVSDFAYQGFDAKRVIALIKERGGENWKEDVKKMIVLSLTRGNKPAKMILKMSDKGKKEVNDLITRYKLKSGNPSRDDLTLSRVAAAFAGWTCQAAEYVQEYLPVTGRAMDAFSADFPRALMHPSFAGLIDQELPSSAMTDIVHAHCLFMIQFSKTINPTIRSASKDEIVASFDRPMQAAINSTFLTSAQRRAMLKTLGVINDNLKVSTAVSSAAKAFKKLQ</sequence>
<evidence type="ECO:0000256" key="10">
    <source>
        <dbReference type="ARBA" id="ARBA00022812"/>
    </source>
</evidence>
<dbReference type="GO" id="GO:1990904">
    <property type="term" value="C:ribonucleoprotein complex"/>
    <property type="evidence" value="ECO:0007669"/>
    <property type="project" value="UniProtKB-KW"/>
</dbReference>
<dbReference type="GO" id="GO:0003723">
    <property type="term" value="F:RNA binding"/>
    <property type="evidence" value="ECO:0007669"/>
    <property type="project" value="UniProtKB-UniRule"/>
</dbReference>
<reference evidence="18" key="1">
    <citation type="submission" date="2006-12" db="EMBL/GenBank/DDBJ databases">
        <authorList>
            <person name="Xiao S.-Y."/>
            <person name="Xu F."/>
            <person name="Tesh R.B."/>
        </authorList>
    </citation>
    <scope>NUCLEOTIDE SEQUENCE</scope>
    <source>
        <strain evidence="18">Co Ar 171616</strain>
    </source>
</reference>
<dbReference type="GO" id="GO:0044177">
    <property type="term" value="C:host cell Golgi apparatus"/>
    <property type="evidence" value="ECO:0007669"/>
    <property type="project" value="UniProtKB-SubCell"/>
</dbReference>
<dbReference type="EMBL" id="EF201836">
    <property type="protein sequence ID" value="ABQ23560.1"/>
    <property type="molecule type" value="Genomic_RNA"/>
</dbReference>
<dbReference type="InterPro" id="IPR009522">
    <property type="entry name" value="Capsid_Phlebovir/Tenuivir"/>
</dbReference>
<evidence type="ECO:0000256" key="13">
    <source>
        <dbReference type="ARBA" id="ARBA00023086"/>
    </source>
</evidence>
<evidence type="ECO:0000256" key="2">
    <source>
        <dbReference type="ARBA" id="ARBA00004147"/>
    </source>
</evidence>
<dbReference type="Pfam" id="PF05733">
    <property type="entry name" value="Tenui_N"/>
    <property type="match status" value="1"/>
</dbReference>
<protein>
    <recommendedName>
        <fullName evidence="7 17">Nucleoprotein</fullName>
    </recommendedName>
</protein>
<evidence type="ECO:0000256" key="5">
    <source>
        <dbReference type="ARBA" id="ARBA00004452"/>
    </source>
</evidence>
<keyword evidence="15 17" id="KW-0687">Ribonucleoprotein</keyword>
<evidence type="ECO:0000256" key="14">
    <source>
        <dbReference type="ARBA" id="ARBA00023200"/>
    </source>
</evidence>
<keyword evidence="13 17" id="KW-0543">Viral nucleoprotein</keyword>
<dbReference type="GO" id="GO:0044172">
    <property type="term" value="C:host cell endoplasmic reticulum-Golgi intermediate compartment"/>
    <property type="evidence" value="ECO:0007669"/>
    <property type="project" value="UniProtKB-SubCell"/>
</dbReference>
<keyword evidence="10" id="KW-1040">Host Golgi apparatus</keyword>
<name>A7KCN8_9VIRU</name>
<dbReference type="InterPro" id="IPR015971">
    <property type="entry name" value="Nucleocapsid_Phlebovirus"/>
</dbReference>
<dbReference type="GO" id="GO:0042025">
    <property type="term" value="C:host cell nucleus"/>
    <property type="evidence" value="ECO:0007669"/>
    <property type="project" value="UniProtKB-SubCell"/>
</dbReference>
<keyword evidence="9" id="KW-1048">Host nucleus</keyword>
<evidence type="ECO:0000256" key="8">
    <source>
        <dbReference type="ARBA" id="ARBA00022561"/>
    </source>
</evidence>
<keyword evidence="8 17" id="KW-0167">Capsid protein</keyword>
<dbReference type="PIRSF" id="PIRSF003953">
    <property type="entry name" value="N_PhelboV"/>
    <property type="match status" value="1"/>
</dbReference>
<evidence type="ECO:0000256" key="4">
    <source>
        <dbReference type="ARBA" id="ARBA00004328"/>
    </source>
</evidence>
<comment type="similarity">
    <text evidence="6 17">Belongs to the phlebovirus nucleocapsid protein family.</text>
</comment>
<evidence type="ECO:0000256" key="9">
    <source>
        <dbReference type="ARBA" id="ARBA00022562"/>
    </source>
</evidence>
<evidence type="ECO:0000313" key="18">
    <source>
        <dbReference type="EMBL" id="ABQ23560.1"/>
    </source>
</evidence>
<proteinExistence type="inferred from homology"/>
<evidence type="ECO:0000256" key="11">
    <source>
        <dbReference type="ARBA" id="ARBA00022844"/>
    </source>
</evidence>
<keyword evidence="14" id="KW-1035">Host cytoplasm</keyword>
<evidence type="ECO:0000256" key="12">
    <source>
        <dbReference type="ARBA" id="ARBA00022884"/>
    </source>
</evidence>
<reference evidence="18" key="2">
    <citation type="journal article" date="2007" name="J. Gen. Virol.">
        <title>Phylogenetic relationships among sandfly fever group viruses (Phlebovirus: Bunyaviridae) based on the small genome segment.</title>
        <authorList>
            <person name="Xu F."/>
            <person name="Chen H."/>
            <person name="Travassos da Rosa A.P."/>
            <person name="Tesh R.B."/>
            <person name="Xiao S.Y."/>
        </authorList>
    </citation>
    <scope>NUCLEOTIDE SEQUENCE</scope>
    <source>
        <strain evidence="18">Co Ar 171616</strain>
    </source>
</reference>
<gene>
    <name evidence="18" type="primary">N</name>
</gene>
<evidence type="ECO:0000256" key="16">
    <source>
        <dbReference type="ARBA" id="ARBA00046628"/>
    </source>
</evidence>
<comment type="subunit">
    <text evidence="16">Homodimer. Homohexamer; ring-shaped, necessary to form the nucleocapsid. Homopentamers; opened pentamers in solution. Binds to viral genomic RNA. Interacts with glycoprotein Gn; this interaction allows packaging of nucleocapsids into virions.</text>
</comment>
<dbReference type="GO" id="GO:0019013">
    <property type="term" value="C:viral nucleocapsid"/>
    <property type="evidence" value="ECO:0007669"/>
    <property type="project" value="UniProtKB-UniRule"/>
</dbReference>
<evidence type="ECO:0000256" key="1">
    <source>
        <dbReference type="ARBA" id="ARBA00004136"/>
    </source>
</evidence>
<evidence type="ECO:0000256" key="3">
    <source>
        <dbReference type="ARBA" id="ARBA00004192"/>
    </source>
</evidence>
<evidence type="ECO:0000256" key="6">
    <source>
        <dbReference type="ARBA" id="ARBA00005299"/>
    </source>
</evidence>
<accession>A7KCN8</accession>
<evidence type="ECO:0000256" key="15">
    <source>
        <dbReference type="ARBA" id="ARBA00023274"/>
    </source>
</evidence>